<feature type="compositionally biased region" description="Low complexity" evidence="2">
    <location>
        <begin position="1788"/>
        <end position="1802"/>
    </location>
</feature>
<feature type="compositionally biased region" description="Basic residues" evidence="2">
    <location>
        <begin position="902"/>
        <end position="918"/>
    </location>
</feature>
<evidence type="ECO:0000313" key="4">
    <source>
        <dbReference type="Proteomes" id="UP000069272"/>
    </source>
</evidence>
<keyword evidence="1" id="KW-0175">Coiled coil</keyword>
<feature type="region of interest" description="Disordered" evidence="2">
    <location>
        <begin position="1006"/>
        <end position="1144"/>
    </location>
</feature>
<name>A0A1Y9G8H6_ANOAL</name>
<feature type="compositionally biased region" description="Basic residues" evidence="2">
    <location>
        <begin position="790"/>
        <end position="800"/>
    </location>
</feature>
<feature type="region of interest" description="Disordered" evidence="2">
    <location>
        <begin position="1708"/>
        <end position="1829"/>
    </location>
</feature>
<feature type="compositionally biased region" description="Polar residues" evidence="2">
    <location>
        <begin position="1120"/>
        <end position="1134"/>
    </location>
</feature>
<feature type="compositionally biased region" description="Low complexity" evidence="2">
    <location>
        <begin position="1105"/>
        <end position="1119"/>
    </location>
</feature>
<feature type="region of interest" description="Disordered" evidence="2">
    <location>
        <begin position="132"/>
        <end position="290"/>
    </location>
</feature>
<feature type="region of interest" description="Disordered" evidence="2">
    <location>
        <begin position="1230"/>
        <end position="1262"/>
    </location>
</feature>
<dbReference type="VEuPathDB" id="VectorBase:AALB20_036411"/>
<feature type="compositionally biased region" description="Basic and acidic residues" evidence="2">
    <location>
        <begin position="1057"/>
        <end position="1081"/>
    </location>
</feature>
<dbReference type="RefSeq" id="XP_035783448.1">
    <property type="nucleotide sequence ID" value="XM_035927555.1"/>
</dbReference>
<keyword evidence="4" id="KW-1185">Reference proteome</keyword>
<feature type="region of interest" description="Disordered" evidence="2">
    <location>
        <begin position="788"/>
        <end position="809"/>
    </location>
</feature>
<feature type="region of interest" description="Disordered" evidence="2">
    <location>
        <begin position="1299"/>
        <end position="1320"/>
    </location>
</feature>
<reference evidence="3" key="2">
    <citation type="submission" date="2022-08" db="UniProtKB">
        <authorList>
            <consortium name="EnsemblMetazoa"/>
        </authorList>
    </citation>
    <scope>IDENTIFICATION</scope>
    <source>
        <strain evidence="3">STECLA/ALBI9_A</strain>
    </source>
</reference>
<feature type="coiled-coil region" evidence="1">
    <location>
        <begin position="487"/>
        <end position="548"/>
    </location>
</feature>
<dbReference type="Proteomes" id="UP000069272">
    <property type="component" value="Chromosome 2R"/>
</dbReference>
<feature type="compositionally biased region" description="Polar residues" evidence="2">
    <location>
        <begin position="177"/>
        <end position="209"/>
    </location>
</feature>
<feature type="region of interest" description="Disordered" evidence="2">
    <location>
        <begin position="876"/>
        <end position="923"/>
    </location>
</feature>
<feature type="region of interest" description="Disordered" evidence="2">
    <location>
        <begin position="832"/>
        <end position="857"/>
    </location>
</feature>
<feature type="compositionally biased region" description="Low complexity" evidence="2">
    <location>
        <begin position="1247"/>
        <end position="1262"/>
    </location>
</feature>
<dbReference type="GeneID" id="118461808"/>
<reference evidence="3 4" key="1">
    <citation type="journal article" date="2017" name="G3 (Bethesda)">
        <title>The Physical Genome Mapping of Anopheles albimanus Corrected Scaffold Misassemblies and Identified Interarm Rearrangements in Genus Anopheles.</title>
        <authorList>
            <person name="Artemov G.N."/>
            <person name="Peery A.N."/>
            <person name="Jiang X."/>
            <person name="Tu Z."/>
            <person name="Stegniy V.N."/>
            <person name="Sharakhova M.V."/>
            <person name="Sharakhov I.V."/>
        </authorList>
    </citation>
    <scope>NUCLEOTIDE SEQUENCE [LARGE SCALE GENOMIC DNA]</scope>
    <source>
        <strain evidence="3 4">ALBI9_A</strain>
    </source>
</reference>
<feature type="compositionally biased region" description="Polar residues" evidence="2">
    <location>
        <begin position="1726"/>
        <end position="1753"/>
    </location>
</feature>
<feature type="compositionally biased region" description="Polar residues" evidence="2">
    <location>
        <begin position="878"/>
        <end position="896"/>
    </location>
</feature>
<feature type="compositionally biased region" description="Basic and acidic residues" evidence="2">
    <location>
        <begin position="1643"/>
        <end position="1657"/>
    </location>
</feature>
<dbReference type="VEuPathDB" id="VectorBase:AALB016001"/>
<proteinExistence type="predicted"/>
<organism evidence="3 4">
    <name type="scientific">Anopheles albimanus</name>
    <name type="common">New world malaria mosquito</name>
    <dbReference type="NCBI Taxonomy" id="7167"/>
    <lineage>
        <taxon>Eukaryota</taxon>
        <taxon>Metazoa</taxon>
        <taxon>Ecdysozoa</taxon>
        <taxon>Arthropoda</taxon>
        <taxon>Hexapoda</taxon>
        <taxon>Insecta</taxon>
        <taxon>Pterygota</taxon>
        <taxon>Neoptera</taxon>
        <taxon>Endopterygota</taxon>
        <taxon>Diptera</taxon>
        <taxon>Nematocera</taxon>
        <taxon>Culicoidea</taxon>
        <taxon>Culicidae</taxon>
        <taxon>Anophelinae</taxon>
        <taxon>Anopheles</taxon>
    </lineage>
</organism>
<feature type="compositionally biased region" description="Pro residues" evidence="2">
    <location>
        <begin position="277"/>
        <end position="287"/>
    </location>
</feature>
<dbReference type="CTD" id="42927"/>
<feature type="region of interest" description="Disordered" evidence="2">
    <location>
        <begin position="1452"/>
        <end position="1474"/>
    </location>
</feature>
<sequence>MSVGVTVHEIRPPSPIADGVRNPLADLEMARKAANEKLRIRRLMQVRQQSKDLAAKVRQGYQQAKEKELAKIEQTKQDEMKAWKRRQIAQLQDEYARCIGEVGEAHKAAEAAEECAVWFEEKRAAQQAVALARGRQAEETVARERSQRKEADAKKKRKPPPNVPSKSIAVQVELRPSETQSQSATSKQKTVSLQTQNDGVAATPSTLSPYEQFRATKGKSGHLEHKPTTTFVSSESESEDEEICGVTGRADKENVPSRGKHYSATEFTSPSGVGLVPPEPPPPPPQRLQPFTQISDLIQQRRQRQEPSVEDVYGSQAKPASTLYSSYGTHKAVQFDDLSENNTLSFPTSSAMTTAGDYRQPSPDELPRKGVPFVRQPMARPSKPFEAPCNIKPAAGTKKRCKAVLPTEAAPSSSVSGGASTKVQYYDCNTHFRKEYDQPIGFVRREERRAGDPNAMEEASRYEKLQHELATARSIPTTDHLKPALEKQQIRKDYEKLSNELDHLTREQKRLKSLAVPSKSIPTEATINQKAAERQRKANEAIENLLQRRTLVTCPMVHQPQAEVRTPAERPSVVNVADSGRGGNRDVSSDSCTSIVLGSFDRPGIPLPTEKGTAVVTGMGEPGGMDKIGQMKALLEQLNEQRRVLMAEIDQAKTTDPTEAKATEVEQLKRRQEELAARQELLRQREREVEELGRQLREKMALLAEKKRKVDESKGKNKRQEQQPSTAKPYAVHVETKGLKEQIAVAVEQPSIESSTRSNIDSSSETSAVERTAGNEIPVKIIITVNEKPSKRKKSQKKMSPKVVSTEEVAPMKLPEKPLPLAPSVAIEQQKQVAAGKPVPEDVSLGGSSTTSTVYRSLPPKIGSLKIQNIIRELPSQREVSQSTGPAAASVNQSTVPPQPGKPKHQLGKSKTRSRSTARRGTTFNPQLMQYIVRLLGMSHQSIDQLGVSSSTVTTPNASVVNVTANRSATAAVVHGTDEDHERTARLRKFIDENYNFLQEIDETLRRSSDQSTGSNNSTIDGDRTDASGVNNDDVSHVEDVWMSTLRRRERAMQANRKKEGTDKTKPEPKRSTEKDSRQTEQRQNSVGSHGITIDSAPTVPASANQTSNLQTEQQQQRQPKPSNGPTTKESSLKSILKSPKRDVSPKVAKIITPQGHVEIINLSDQEEQAILERYSQLTERGSQRIAELSQMISQVREEKRRLVEDSLSSFEQQESTKYMDLPATIRTGSRMAQATAQPQAPPTILSPPQQSSTQPPSSAAGAATLVQLDDPVSEEIDNIISSKQIGLSKDSGIAMSRPLTASDIRESPSEEGSQAKEPLPIEPFLKDIPKPMSQSVSVAVEGSKPPYSSHTGIRKAPPPVAITRYSPQLDEAPVHELSTIPEVETPAAATSKVNLSLSTAGGDRTERPANGPAEQVLIEARNRLLTEEDGPNLGYDRFPLFEEYVRQAMEEPTNGGDIGSNLEKTVPGNDTTGELKVLGDVERMTANDDERRLQYRRYPAPAPVFDITEEHAGTSHSEANASDASLPDVVAELRKLNIVMKPFDHTLDDSNRSTPFSEQLSDTAPPANVSSVIAIQRTSVVGTRTRSSRSQAAQIPTELTLGQDLEQMVGLQWASSMLRKQQEQLRKCNDNSSSSSLSLVDLPKDKRNNEIDHPEDGEQLGRPLNLAEFISRELMIRTQSELQSSVSSSPVSHGTLLRSLLSISNLTNSSDGGGTPGHPSRDRLSYTQTSDRNVQRTSTPVASKSASGSSLLMRSALASGAARDDNGRVADGLDANGTGGGLFSGESRISSVHGWSSSSGHSEGKLTVPNVRLERRSSNEAGNEQGAS</sequence>
<dbReference type="STRING" id="7167.A0A1Y9G8H6"/>
<evidence type="ECO:0000256" key="1">
    <source>
        <dbReference type="SAM" id="Coils"/>
    </source>
</evidence>
<feature type="compositionally biased region" description="Basic and acidic residues" evidence="2">
    <location>
        <begin position="704"/>
        <end position="721"/>
    </location>
</feature>
<feature type="compositionally biased region" description="Basic and acidic residues" evidence="2">
    <location>
        <begin position="135"/>
        <end position="153"/>
    </location>
</feature>
<feature type="region of interest" description="Disordered" evidence="2">
    <location>
        <begin position="750"/>
        <end position="770"/>
    </location>
</feature>
<feature type="compositionally biased region" description="Polar residues" evidence="2">
    <location>
        <begin position="1010"/>
        <end position="1020"/>
    </location>
</feature>
<evidence type="ECO:0000313" key="3">
    <source>
        <dbReference type="EnsemblMetazoa" id="AALB016001-PA"/>
    </source>
</evidence>
<accession>A0A1Y9G8H6</accession>
<feature type="compositionally biased region" description="Polar residues" evidence="2">
    <location>
        <begin position="1820"/>
        <end position="1829"/>
    </location>
</feature>
<feature type="region of interest" description="Disordered" evidence="2">
    <location>
        <begin position="346"/>
        <end position="391"/>
    </location>
</feature>
<evidence type="ECO:0000256" key="2">
    <source>
        <dbReference type="SAM" id="MobiDB-lite"/>
    </source>
</evidence>
<dbReference type="EnsemblMetazoa" id="AALB016001-RA">
    <property type="protein sequence ID" value="AALB016001-PA"/>
    <property type="gene ID" value="AALB016001"/>
</dbReference>
<protein>
    <submittedName>
        <fullName evidence="3">Uncharacterized protein</fullName>
    </submittedName>
</protein>
<feature type="region of interest" description="Disordered" evidence="2">
    <location>
        <begin position="1625"/>
        <end position="1665"/>
    </location>
</feature>
<feature type="compositionally biased region" description="Polar residues" evidence="2">
    <location>
        <begin position="751"/>
        <end position="769"/>
    </location>
</feature>
<feature type="region of interest" description="Disordered" evidence="2">
    <location>
        <begin position="563"/>
        <end position="590"/>
    </location>
</feature>
<feature type="region of interest" description="Disordered" evidence="2">
    <location>
        <begin position="704"/>
        <end position="730"/>
    </location>
</feature>